<dbReference type="InterPro" id="IPR000477">
    <property type="entry name" value="RT_dom"/>
</dbReference>
<proteinExistence type="predicted"/>
<dbReference type="Gene3D" id="3.60.10.10">
    <property type="entry name" value="Endonuclease/exonuclease/phosphatase"/>
    <property type="match status" value="1"/>
</dbReference>
<organism evidence="3 4">
    <name type="scientific">Gadus morhua</name>
    <name type="common">Atlantic cod</name>
    <dbReference type="NCBI Taxonomy" id="8049"/>
    <lineage>
        <taxon>Eukaryota</taxon>
        <taxon>Metazoa</taxon>
        <taxon>Chordata</taxon>
        <taxon>Craniata</taxon>
        <taxon>Vertebrata</taxon>
        <taxon>Euteleostomi</taxon>
        <taxon>Actinopterygii</taxon>
        <taxon>Neopterygii</taxon>
        <taxon>Teleostei</taxon>
        <taxon>Neoteleostei</taxon>
        <taxon>Acanthomorphata</taxon>
        <taxon>Zeiogadaria</taxon>
        <taxon>Gadariae</taxon>
        <taxon>Gadiformes</taxon>
        <taxon>Gadoidei</taxon>
        <taxon>Gadidae</taxon>
        <taxon>Gadus</taxon>
    </lineage>
</organism>
<dbReference type="GO" id="GO:0003824">
    <property type="term" value="F:catalytic activity"/>
    <property type="evidence" value="ECO:0007669"/>
    <property type="project" value="InterPro"/>
</dbReference>
<evidence type="ECO:0000313" key="3">
    <source>
        <dbReference type="Ensembl" id="ENSGMOP00000031225.1"/>
    </source>
</evidence>
<keyword evidence="4" id="KW-1185">Reference proteome</keyword>
<reference evidence="3" key="1">
    <citation type="submission" date="2025-08" db="UniProtKB">
        <authorList>
            <consortium name="Ensembl"/>
        </authorList>
    </citation>
    <scope>IDENTIFICATION</scope>
</reference>
<dbReference type="PROSITE" id="PS50878">
    <property type="entry name" value="RT_POL"/>
    <property type="match status" value="1"/>
</dbReference>
<feature type="chain" id="PRO_5034821854" description="Reverse transcriptase domain-containing protein" evidence="1">
    <location>
        <begin position="20"/>
        <end position="1104"/>
    </location>
</feature>
<dbReference type="Pfam" id="PF14529">
    <property type="entry name" value="Exo_endo_phos_2"/>
    <property type="match status" value="1"/>
</dbReference>
<protein>
    <recommendedName>
        <fullName evidence="2">Reverse transcriptase domain-containing protein</fullName>
    </recommendedName>
</protein>
<feature type="signal peptide" evidence="1">
    <location>
        <begin position="1"/>
        <end position="19"/>
    </location>
</feature>
<evidence type="ECO:0000256" key="1">
    <source>
        <dbReference type="SAM" id="SignalP"/>
    </source>
</evidence>
<feature type="domain" description="Reverse transcriptase" evidence="2">
    <location>
        <begin position="612"/>
        <end position="883"/>
    </location>
</feature>
<dbReference type="AlphaFoldDB" id="A0A8C5AFJ2"/>
<dbReference type="PANTHER" id="PTHR47510">
    <property type="entry name" value="REVERSE TRANSCRIPTASE DOMAIN-CONTAINING PROTEIN"/>
    <property type="match status" value="1"/>
</dbReference>
<dbReference type="GeneTree" id="ENSGT01030000234565"/>
<dbReference type="OMA" id="QNEDRTH"/>
<evidence type="ECO:0000259" key="2">
    <source>
        <dbReference type="PROSITE" id="PS50878"/>
    </source>
</evidence>
<evidence type="ECO:0000313" key="4">
    <source>
        <dbReference type="Proteomes" id="UP000694546"/>
    </source>
</evidence>
<reference evidence="3" key="2">
    <citation type="submission" date="2025-09" db="UniProtKB">
        <authorList>
            <consortium name="Ensembl"/>
        </authorList>
    </citation>
    <scope>IDENTIFICATION</scope>
</reference>
<name>A0A8C5AFJ2_GADMO</name>
<sequence>MFFSAPLLLLLTVLQQHKTHELCGDLIMPHHSLSLQKCTNWEKPQWSCPNWIIQNEDRTHYFTNIFSAYDWLFSFYSSHTGGQGVRYTQAVPTQNYLKRKCFIVLLLLLSGNVEPNPGPDFNYLSTPCDFKARSGLGVIHVNVRSLLPKLDLVKIWAKTSDTDILVLTETWLNKSVTDKDIAIKGYNVFRCDRPRKGEGIAIFTKNKFQTTLLSSVSLSRQFEFLALKLELLKGHSITIAGCYRPPSATSEALSSLNKQLLTLDFNEILLTGDFNWDWLSSASDSFKSTCDSFNLTQLIDSPTRPNIKCPEKSSLIDLFLTNTPHKYSDVGIFANDMSDHCAIAVVRQAKLPKSRSRIIFKRDLKHFCEQAFHHDLWDFDWSRISLFNDVELAWKYFHDAFTNIINKHAPFRKFRVKGRDNPWFSSQLSSLQQERDIAWAKARKSNSHADWLIFRLLRNRFTSLVKQVKAEYYLLKTTSDLNDPKKFWKTIKSSFGNVATNDLPTCIVKDSCRLTDELEILNCFNEHFVSSGSQFESLHPDSNNMQNTSPSPLPNNDCVQSFIIVPLDVIEVYRALKHLDPAKSAGPDKLEPLFLKLAVDFIAEPLTHIFNLTFSNNEIPNIWKSAYVLPLLKGGDPTVLNNYRPISKLCVLAKVLEKCVSDQLKDFLDVNNILSQHQSGFRKRHSTITATLKVVNDIIESLDCKKYCAAVFIDLSKALDTVDHVTLVDRLLKIGLSRQAVDWFSNYLSVRTQCVQFAGSSSSSLPVSKGVPQGSILGPLLFSIYVNNLCDSITNAACHFYADDTIIYCSSPSVADTFHFLQSALDVLQSQLTKLKLVLNTDKTKLMLFSNGKALPKVLPKLLTSHGTEIERVNSYKYLGFIIDEYLSFKLHIEKLVSKLKIKLGSFFRNKSCFSWQARKRLFTATFLPLLDYGDLLFINAPDQYLKKLDTVYHCALRFLTGCGNRVHHCTLYATAKCPSLSVRRLSHWLFFVYKCLIGLVPSYLCVYMSTNKCSYGLRSRDVLQMLVPRARTELGKKAFQYAAPYAWNTVQKQLKLPELVTLGEFKGILKDREDSSLGQCNCLESYFLITAGFFHSSVTSLFI</sequence>
<dbReference type="SUPFAM" id="SSF56672">
    <property type="entry name" value="DNA/RNA polymerases"/>
    <property type="match status" value="1"/>
</dbReference>
<dbReference type="Pfam" id="PF00078">
    <property type="entry name" value="RVT_1"/>
    <property type="match status" value="1"/>
</dbReference>
<dbReference type="InterPro" id="IPR036691">
    <property type="entry name" value="Endo/exonu/phosph_ase_sf"/>
</dbReference>
<dbReference type="PANTHER" id="PTHR47510:SF3">
    <property type="entry name" value="ENDO_EXONUCLEASE_PHOSPHATASE DOMAIN-CONTAINING PROTEIN"/>
    <property type="match status" value="1"/>
</dbReference>
<keyword evidence="1" id="KW-0732">Signal</keyword>
<dbReference type="SUPFAM" id="SSF56219">
    <property type="entry name" value="DNase I-like"/>
    <property type="match status" value="1"/>
</dbReference>
<accession>A0A8C5AFJ2</accession>
<dbReference type="CDD" id="cd01650">
    <property type="entry name" value="RT_nLTR_like"/>
    <property type="match status" value="1"/>
</dbReference>
<dbReference type="InterPro" id="IPR005135">
    <property type="entry name" value="Endo/exonuclease/phosphatase"/>
</dbReference>
<dbReference type="InterPro" id="IPR043502">
    <property type="entry name" value="DNA/RNA_pol_sf"/>
</dbReference>
<dbReference type="Ensembl" id="ENSGMOT00000063769.1">
    <property type="protein sequence ID" value="ENSGMOP00000031225.1"/>
    <property type="gene ID" value="ENSGMOG00000025138.1"/>
</dbReference>
<dbReference type="Proteomes" id="UP000694546">
    <property type="component" value="Chromosome 15"/>
</dbReference>